<evidence type="ECO:0000256" key="5">
    <source>
        <dbReference type="ARBA" id="ARBA00022692"/>
    </source>
</evidence>
<dbReference type="PANTHER" id="PTHR30026:SF20">
    <property type="entry name" value="OUTER MEMBRANE PROTEIN TOLC"/>
    <property type="match status" value="1"/>
</dbReference>
<dbReference type="SUPFAM" id="SSF56954">
    <property type="entry name" value="Outer membrane efflux proteins (OEP)"/>
    <property type="match status" value="1"/>
</dbReference>
<dbReference type="GO" id="GO:0009279">
    <property type="term" value="C:cell outer membrane"/>
    <property type="evidence" value="ECO:0007669"/>
    <property type="project" value="UniProtKB-SubCell"/>
</dbReference>
<dbReference type="Pfam" id="PF02321">
    <property type="entry name" value="OEP"/>
    <property type="match status" value="2"/>
</dbReference>
<evidence type="ECO:0000256" key="8">
    <source>
        <dbReference type="SAM" id="SignalP"/>
    </source>
</evidence>
<dbReference type="eggNOG" id="COG1538">
    <property type="taxonomic scope" value="Bacteria"/>
</dbReference>
<dbReference type="GO" id="GO:1990281">
    <property type="term" value="C:efflux pump complex"/>
    <property type="evidence" value="ECO:0007669"/>
    <property type="project" value="TreeGrafter"/>
</dbReference>
<evidence type="ECO:0000256" key="1">
    <source>
        <dbReference type="ARBA" id="ARBA00004442"/>
    </source>
</evidence>
<reference evidence="9 10" key="1">
    <citation type="journal article" date="2010" name="Stand. Genomic Sci.">
        <title>Complete genome sequence of Spirochaeta smaragdinae type strain (SEBR 4228).</title>
        <authorList>
            <person name="Mavromatis K."/>
            <person name="Yasawong M."/>
            <person name="Chertkov O."/>
            <person name="Lapidus A."/>
            <person name="Lucas S."/>
            <person name="Nolan M."/>
            <person name="Del Rio T.G."/>
            <person name="Tice H."/>
            <person name="Cheng J.F."/>
            <person name="Pitluck S."/>
            <person name="Liolios K."/>
            <person name="Ivanova N."/>
            <person name="Tapia R."/>
            <person name="Han C."/>
            <person name="Bruce D."/>
            <person name="Goodwin L."/>
            <person name="Pati A."/>
            <person name="Chen A."/>
            <person name="Palaniappan K."/>
            <person name="Land M."/>
            <person name="Hauser L."/>
            <person name="Chang Y.J."/>
            <person name="Jeffries C.D."/>
            <person name="Detter J.C."/>
            <person name="Rohde M."/>
            <person name="Brambilla E."/>
            <person name="Spring S."/>
            <person name="Goker M."/>
            <person name="Sikorski J."/>
            <person name="Woyke T."/>
            <person name="Bristow J."/>
            <person name="Eisen J.A."/>
            <person name="Markowitz V."/>
            <person name="Hugenholtz P."/>
            <person name="Klenk H.P."/>
            <person name="Kyrpides N.C."/>
        </authorList>
    </citation>
    <scope>NUCLEOTIDE SEQUENCE [LARGE SCALE GENOMIC DNA]</scope>
    <source>
        <strain evidence="10">DSM 11293 / JCM 15392 / SEBR 4228</strain>
    </source>
</reference>
<feature type="chain" id="PRO_5003150737" evidence="8">
    <location>
        <begin position="22"/>
        <end position="441"/>
    </location>
</feature>
<dbReference type="GO" id="GO:0015562">
    <property type="term" value="F:efflux transmembrane transporter activity"/>
    <property type="evidence" value="ECO:0007669"/>
    <property type="project" value="InterPro"/>
</dbReference>
<evidence type="ECO:0000256" key="3">
    <source>
        <dbReference type="ARBA" id="ARBA00022448"/>
    </source>
</evidence>
<dbReference type="HOGENOM" id="CLU_047713_1_0_12"/>
<keyword evidence="3" id="KW-0813">Transport</keyword>
<organism evidence="9 10">
    <name type="scientific">Sediminispirochaeta smaragdinae (strain DSM 11293 / JCM 15392 / SEBR 4228)</name>
    <name type="common">Spirochaeta smaragdinae</name>
    <dbReference type="NCBI Taxonomy" id="573413"/>
    <lineage>
        <taxon>Bacteria</taxon>
        <taxon>Pseudomonadati</taxon>
        <taxon>Spirochaetota</taxon>
        <taxon>Spirochaetia</taxon>
        <taxon>Spirochaetales</taxon>
        <taxon>Spirochaetaceae</taxon>
        <taxon>Sediminispirochaeta</taxon>
    </lineage>
</organism>
<keyword evidence="10" id="KW-1185">Reference proteome</keyword>
<evidence type="ECO:0000313" key="10">
    <source>
        <dbReference type="Proteomes" id="UP000002318"/>
    </source>
</evidence>
<dbReference type="Proteomes" id="UP000002318">
    <property type="component" value="Chromosome"/>
</dbReference>
<protein>
    <submittedName>
        <fullName evidence="9">Outer membrane efflux protein</fullName>
    </submittedName>
</protein>
<dbReference type="InterPro" id="IPR003423">
    <property type="entry name" value="OMP_efflux"/>
</dbReference>
<keyword evidence="5" id="KW-0812">Transmembrane</keyword>
<comment type="subcellular location">
    <subcellularLocation>
        <location evidence="1">Cell outer membrane</location>
    </subcellularLocation>
</comment>
<sequence>MRKRMATGVIMFTMLSLMQLSAETLSLDKEKCIALALKNNTGLLEESISLQTSERSAKNSWNLLLPDVSASLSLSSSSSYSDDTDETKLGVSPGLSLTYTVSPGLKESMRQLQIELEGSQISYDDALLQLKMDVESEFYYLLTSRGNLEIQKNDIELAQRRYEQVQEKFRNGLVPELDVLQERVNVANLKPTYSSLKATYQNRLKEFLVILGLDPSQEVSLEGSLEVDTYELDALQLIEQYLANRSDIKAQQNSLELLESSLRYSQKTGHLPSISLSATVSEDYSKPFSSGTWQDSSQKTGLAFSIGVSLGLDNYIPGSSTDLEIKELEDSIQKAQLSFDQLIQDARLEIINVVNSINTDRENIELSRLNLELSEKSYAMTEESFSRGKSDRITLDDAQQDLLTARQNLLESQYDYMSDLITLRGALGIESLDELNKADKE</sequence>
<evidence type="ECO:0000256" key="7">
    <source>
        <dbReference type="ARBA" id="ARBA00023237"/>
    </source>
</evidence>
<dbReference type="AlphaFoldDB" id="E1RCF2"/>
<dbReference type="EMBL" id="CP002116">
    <property type="protein sequence ID" value="ADK80032.1"/>
    <property type="molecule type" value="Genomic_DNA"/>
</dbReference>
<keyword evidence="8" id="KW-0732">Signal</keyword>
<dbReference type="PANTHER" id="PTHR30026">
    <property type="entry name" value="OUTER MEMBRANE PROTEIN TOLC"/>
    <property type="match status" value="1"/>
</dbReference>
<evidence type="ECO:0000256" key="2">
    <source>
        <dbReference type="ARBA" id="ARBA00007613"/>
    </source>
</evidence>
<evidence type="ECO:0000313" key="9">
    <source>
        <dbReference type="EMBL" id="ADK80032.1"/>
    </source>
</evidence>
<dbReference type="KEGG" id="ssm:Spirs_0898"/>
<dbReference type="GO" id="GO:0015288">
    <property type="term" value="F:porin activity"/>
    <property type="evidence" value="ECO:0007669"/>
    <property type="project" value="TreeGrafter"/>
</dbReference>
<evidence type="ECO:0000256" key="6">
    <source>
        <dbReference type="ARBA" id="ARBA00023136"/>
    </source>
</evidence>
<name>E1RCF2_SEDSS</name>
<keyword evidence="7" id="KW-0998">Cell outer membrane</keyword>
<dbReference type="STRING" id="573413.Spirs_0898"/>
<dbReference type="InterPro" id="IPR051906">
    <property type="entry name" value="TolC-like"/>
</dbReference>
<gene>
    <name evidence="9" type="ordered locus">Spirs_0898</name>
</gene>
<feature type="signal peptide" evidence="8">
    <location>
        <begin position="1"/>
        <end position="21"/>
    </location>
</feature>
<dbReference type="RefSeq" id="WP_013253496.1">
    <property type="nucleotide sequence ID" value="NC_014364.1"/>
</dbReference>
<keyword evidence="6" id="KW-0472">Membrane</keyword>
<keyword evidence="4" id="KW-1134">Transmembrane beta strand</keyword>
<dbReference type="Gene3D" id="1.20.1600.10">
    <property type="entry name" value="Outer membrane efflux proteins (OEP)"/>
    <property type="match status" value="1"/>
</dbReference>
<dbReference type="OrthoDB" id="367021at2"/>
<comment type="similarity">
    <text evidence="2">Belongs to the outer membrane factor (OMF) (TC 1.B.17) family.</text>
</comment>
<proteinExistence type="inferred from homology"/>
<accession>E1RCF2</accession>
<evidence type="ECO:0000256" key="4">
    <source>
        <dbReference type="ARBA" id="ARBA00022452"/>
    </source>
</evidence>